<keyword evidence="7" id="KW-1185">Reference proteome</keyword>
<feature type="transmembrane region" description="Helical" evidence="4">
    <location>
        <begin position="1020"/>
        <end position="1039"/>
    </location>
</feature>
<evidence type="ECO:0000256" key="2">
    <source>
        <dbReference type="ARBA" id="ARBA00022837"/>
    </source>
</evidence>
<evidence type="ECO:0000313" key="6">
    <source>
        <dbReference type="EMBL" id="VEU38809.1"/>
    </source>
</evidence>
<name>A0A448Z9X1_9STRA</name>
<accession>A0A448Z9X1</accession>
<dbReference type="PANTHER" id="PTHR45911">
    <property type="entry name" value="C2 DOMAIN-CONTAINING PROTEIN"/>
    <property type="match status" value="1"/>
</dbReference>
<protein>
    <recommendedName>
        <fullName evidence="5">C2 domain-containing protein</fullName>
    </recommendedName>
</protein>
<dbReference type="Gene3D" id="2.60.40.150">
    <property type="entry name" value="C2 domain"/>
    <property type="match status" value="2"/>
</dbReference>
<feature type="domain" description="C2" evidence="5">
    <location>
        <begin position="569"/>
        <end position="700"/>
    </location>
</feature>
<sequence length="1240" mass="142782">MGDVLNDVKKHVTKPIKKFVDSKQKKLRKKAVKLLDANDSDSSEESGGRQKHRRALAQAAHAHQSATTAQGGYVLESIRHWDVSLPPVRKNYKMGGKKIPGVKFGKLFKHKRRVTIELYKKATAQEKAHYAEHKRRVFQKLYAKASITNLSIQEENELPALGDEDFIIFRILKAAKRKGERDFFDVDDDDDSTIHSLPNGDLDAHSLTTYNLTDYGDGQGTDHGDNQIVFRWKERYRTRLESMEIIEVLKEHKMIQLECSGVLRDVCFDNPHEVETFLRVFEKMRELQHERGARMMAEHNKEESGFRQRLSQTSFLTNIPENEESIAEENNTGGLVSSLVGKKKDEALPKYVNLLVEIVSATNLPIADVISSDPYVVVEDGRKEWHRTSVISKTLNPVWTLSTGSLFLIETTLVEFFESARHVEFIVKDYDSVGENDVLGSVLVNKKEMLRSTGERLEYPLGTFQSEGKESSIALRFRSATSNDIRFMRKMEAKKNSGIFRYLGLSSSLPTGVYIEDCYLPPRSHRANLMKRQSREAEDGVTIQYRLKPFADPSRPVAATKWLTKREIDQESKLPSKEWIEAGSGKVGKFYIEVLGCDGLPNTDFSVTGRNKSDPFVCITFEDCIVNTDVINDCLSPRWMPWTQRAFVCNVMHPSSQFYLAVMDYDEHVPGTRTFDKLGRCIINPTNARPNTVYTIRMSLFSSDDHDRKMTGKITLRFRYESCNERQFLLAAFQFKNHYDVSTDKKADFISARYAVTNDYDYNSLSLDTIQKYVDELFEYTEILDDIVDAMKTVILWRGHFSFKFSFCRKEHTIKFPFHSMIAFGWGVLLSNDFDRFFSFIGFLCTWVLFASLESRRDNPNPWKRPRTYIEMLGILLFNKSYARHCIREYENIEPIMEYDERREELLKFRKDAIETMRIRNESDAKHLEKEDRELDKQAHDPSATMTIGVNQLILSPFKDILMPTQSFLYKSVVFARIIKSIVLWYDSVSSFWIATAGLMFCAVTFYIPWSFLFHWAFTILVWTFLGPWMKLVDIFFVTNVNNMSYNERKALVEEDYKKRYDYIMGESKIRRMRKERRMKLRDMEKYMFGQYISRVPIFKEERFGSVPLAGGSAVPYDPATSPPVNIVRRINGQVLTGTMVPRRDNQAKIFKSKKIFESLQLDVPVVVGTTDPPTTSPYGDETLPLLFDKTGEVTSGGSQDAPGNAAGAYGTMKGRDKVGDEGQENDLQLVKELAFESMV</sequence>
<evidence type="ECO:0000256" key="4">
    <source>
        <dbReference type="SAM" id="Phobius"/>
    </source>
</evidence>
<dbReference type="AlphaFoldDB" id="A0A448Z9X1"/>
<feature type="transmembrane region" description="Helical" evidence="4">
    <location>
        <begin position="837"/>
        <end position="855"/>
    </location>
</feature>
<proteinExistence type="predicted"/>
<dbReference type="CDD" id="cd00030">
    <property type="entry name" value="C2"/>
    <property type="match status" value="2"/>
</dbReference>
<gene>
    <name evidence="6" type="ORF">PSNMU_V1.4_AUG-EV-PASAV3_0056410</name>
</gene>
<reference evidence="6 7" key="1">
    <citation type="submission" date="2019-01" db="EMBL/GenBank/DDBJ databases">
        <authorList>
            <person name="Ferrante I. M."/>
        </authorList>
    </citation>
    <scope>NUCLEOTIDE SEQUENCE [LARGE SCALE GENOMIC DNA]</scope>
    <source>
        <strain evidence="6 7">B856</strain>
    </source>
</reference>
<dbReference type="GO" id="GO:0046872">
    <property type="term" value="F:metal ion binding"/>
    <property type="evidence" value="ECO:0007669"/>
    <property type="project" value="UniProtKB-KW"/>
</dbReference>
<dbReference type="OrthoDB" id="42100at2759"/>
<dbReference type="EMBL" id="CAACVS010000188">
    <property type="protein sequence ID" value="VEU38809.1"/>
    <property type="molecule type" value="Genomic_DNA"/>
</dbReference>
<dbReference type="Pfam" id="PF00168">
    <property type="entry name" value="C2"/>
    <property type="match status" value="2"/>
</dbReference>
<keyword evidence="2" id="KW-0106">Calcium</keyword>
<evidence type="ECO:0000259" key="5">
    <source>
        <dbReference type="PROSITE" id="PS50004"/>
    </source>
</evidence>
<dbReference type="InterPro" id="IPR035892">
    <property type="entry name" value="C2_domain_sf"/>
</dbReference>
<dbReference type="Proteomes" id="UP000291116">
    <property type="component" value="Unassembled WGS sequence"/>
</dbReference>
<keyword evidence="4" id="KW-1133">Transmembrane helix</keyword>
<keyword evidence="4" id="KW-0812">Transmembrane</keyword>
<organism evidence="6 7">
    <name type="scientific">Pseudo-nitzschia multistriata</name>
    <dbReference type="NCBI Taxonomy" id="183589"/>
    <lineage>
        <taxon>Eukaryota</taxon>
        <taxon>Sar</taxon>
        <taxon>Stramenopiles</taxon>
        <taxon>Ochrophyta</taxon>
        <taxon>Bacillariophyta</taxon>
        <taxon>Bacillariophyceae</taxon>
        <taxon>Bacillariophycidae</taxon>
        <taxon>Bacillariales</taxon>
        <taxon>Bacillariaceae</taxon>
        <taxon>Pseudo-nitzschia</taxon>
    </lineage>
</organism>
<dbReference type="InterPro" id="IPR000008">
    <property type="entry name" value="C2_dom"/>
</dbReference>
<dbReference type="PROSITE" id="PS50004">
    <property type="entry name" value="C2"/>
    <property type="match status" value="2"/>
</dbReference>
<dbReference type="SMART" id="SM00239">
    <property type="entry name" value="C2"/>
    <property type="match status" value="2"/>
</dbReference>
<keyword evidence="4" id="KW-0472">Membrane</keyword>
<feature type="region of interest" description="Disordered" evidence="3">
    <location>
        <begin position="32"/>
        <end position="64"/>
    </location>
</feature>
<evidence type="ECO:0000313" key="7">
    <source>
        <dbReference type="Proteomes" id="UP000291116"/>
    </source>
</evidence>
<feature type="domain" description="C2" evidence="5">
    <location>
        <begin position="331"/>
        <end position="459"/>
    </location>
</feature>
<dbReference type="SUPFAM" id="SSF49562">
    <property type="entry name" value="C2 domain (Calcium/lipid-binding domain, CaLB)"/>
    <property type="match status" value="2"/>
</dbReference>
<evidence type="ECO:0000256" key="3">
    <source>
        <dbReference type="SAM" id="MobiDB-lite"/>
    </source>
</evidence>
<keyword evidence="1" id="KW-0479">Metal-binding</keyword>
<feature type="transmembrane region" description="Helical" evidence="4">
    <location>
        <begin position="992"/>
        <end position="1013"/>
    </location>
</feature>
<evidence type="ECO:0000256" key="1">
    <source>
        <dbReference type="ARBA" id="ARBA00022723"/>
    </source>
</evidence>